<evidence type="ECO:0000256" key="5">
    <source>
        <dbReference type="ARBA" id="ARBA00022737"/>
    </source>
</evidence>
<dbReference type="Proteomes" id="UP000824264">
    <property type="component" value="Unassembled WGS sequence"/>
</dbReference>
<evidence type="ECO:0000256" key="4">
    <source>
        <dbReference type="ARBA" id="ARBA00022475"/>
    </source>
</evidence>
<dbReference type="InterPro" id="IPR003439">
    <property type="entry name" value="ABC_transporter-like_ATP-bd"/>
</dbReference>
<protein>
    <submittedName>
        <fullName evidence="12">ABC transporter ATP-binding protein</fullName>
    </submittedName>
</protein>
<dbReference type="InterPro" id="IPR027417">
    <property type="entry name" value="P-loop_NTPase"/>
</dbReference>
<dbReference type="SMART" id="SM00382">
    <property type="entry name" value="AAA"/>
    <property type="match status" value="2"/>
</dbReference>
<evidence type="ECO:0000256" key="2">
    <source>
        <dbReference type="ARBA" id="ARBA00005417"/>
    </source>
</evidence>
<dbReference type="PROSITE" id="PS00211">
    <property type="entry name" value="ABC_TRANSPORTER_1"/>
    <property type="match status" value="1"/>
</dbReference>
<evidence type="ECO:0000256" key="7">
    <source>
        <dbReference type="ARBA" id="ARBA00022840"/>
    </source>
</evidence>
<dbReference type="PANTHER" id="PTHR43553:SF23">
    <property type="entry name" value="ABC TRANSPORTER ATP-BINDING COMPONENT"/>
    <property type="match status" value="1"/>
</dbReference>
<dbReference type="PROSITE" id="PS50893">
    <property type="entry name" value="ABC_TRANSPORTER_2"/>
    <property type="match status" value="2"/>
</dbReference>
<dbReference type="CDD" id="cd03225">
    <property type="entry name" value="ABC_cobalt_CbiO_domain1"/>
    <property type="match status" value="1"/>
</dbReference>
<evidence type="ECO:0000256" key="1">
    <source>
        <dbReference type="ARBA" id="ARBA00004202"/>
    </source>
</evidence>
<keyword evidence="4" id="KW-1003">Cell membrane</keyword>
<evidence type="ECO:0000256" key="8">
    <source>
        <dbReference type="ARBA" id="ARBA00022967"/>
    </source>
</evidence>
<dbReference type="InterPro" id="IPR050095">
    <property type="entry name" value="ECF_ABC_transporter_ATP-bd"/>
</dbReference>
<evidence type="ECO:0000313" key="13">
    <source>
        <dbReference type="Proteomes" id="UP000824264"/>
    </source>
</evidence>
<evidence type="ECO:0000256" key="6">
    <source>
        <dbReference type="ARBA" id="ARBA00022741"/>
    </source>
</evidence>
<dbReference type="PANTHER" id="PTHR43553">
    <property type="entry name" value="HEAVY METAL TRANSPORTER"/>
    <property type="match status" value="1"/>
</dbReference>
<evidence type="ECO:0000256" key="10">
    <source>
        <dbReference type="ARBA" id="ARBA00025157"/>
    </source>
</evidence>
<dbReference type="GO" id="GO:0005524">
    <property type="term" value="F:ATP binding"/>
    <property type="evidence" value="ECO:0007669"/>
    <property type="project" value="UniProtKB-KW"/>
</dbReference>
<feature type="domain" description="ABC transporter" evidence="11">
    <location>
        <begin position="262"/>
        <end position="469"/>
    </location>
</feature>
<keyword evidence="6" id="KW-0547">Nucleotide-binding</keyword>
<dbReference type="InterPro" id="IPR015856">
    <property type="entry name" value="ABC_transpr_CbiO/EcfA_su"/>
</dbReference>
<comment type="caution">
    <text evidence="12">The sequence shown here is derived from an EMBL/GenBank/DDBJ whole genome shotgun (WGS) entry which is preliminary data.</text>
</comment>
<gene>
    <name evidence="12" type="ORF">H9874_08465</name>
</gene>
<dbReference type="SUPFAM" id="SSF52540">
    <property type="entry name" value="P-loop containing nucleoside triphosphate hydrolases"/>
    <property type="match status" value="2"/>
</dbReference>
<dbReference type="InterPro" id="IPR017871">
    <property type="entry name" value="ABC_transporter-like_CS"/>
</dbReference>
<keyword evidence="5" id="KW-0677">Repeat</keyword>
<reference evidence="12" key="2">
    <citation type="submission" date="2021-04" db="EMBL/GenBank/DDBJ databases">
        <authorList>
            <person name="Gilroy R."/>
        </authorList>
    </citation>
    <scope>NUCLEOTIDE SEQUENCE</scope>
    <source>
        <strain evidence="12">ChiSxjej5B17-1746</strain>
    </source>
</reference>
<reference evidence="12" key="1">
    <citation type="journal article" date="2021" name="PeerJ">
        <title>Extensive microbial diversity within the chicken gut microbiome revealed by metagenomics and culture.</title>
        <authorList>
            <person name="Gilroy R."/>
            <person name="Ravi A."/>
            <person name="Getino M."/>
            <person name="Pursley I."/>
            <person name="Horton D.L."/>
            <person name="Alikhan N.F."/>
            <person name="Baker D."/>
            <person name="Gharbi K."/>
            <person name="Hall N."/>
            <person name="Watson M."/>
            <person name="Adriaenssens E.M."/>
            <person name="Foster-Nyarko E."/>
            <person name="Jarju S."/>
            <person name="Secka A."/>
            <person name="Antonio M."/>
            <person name="Oren A."/>
            <person name="Chaudhuri R.R."/>
            <person name="La Ragione R."/>
            <person name="Hildebrand F."/>
            <person name="Pallen M.J."/>
        </authorList>
    </citation>
    <scope>NUCLEOTIDE SEQUENCE</scope>
    <source>
        <strain evidence="12">ChiSxjej5B17-1746</strain>
    </source>
</reference>
<sequence>MIRFEKVTYTYPFRERPAVWDISFSVAPGEVVLCTGASGCGKSTLMRLANGLCPHYFRGRLEGCVRVGGASTADRSVSELALQAGTLFQDPEQQFFALNVEDELAFAHEWRGLPAEAVAARIEEAARAFGLGPLLASSIHALSEGQKQKVGLASILSQGPCALILDEPSANLDPEATADLAARLGDLKAAGMAILVVDHRLYWLEGVVDRVLVMEEGRIVEQGAFSILRDDALRARYGLRAVGVDDPRHSLPEARAGAGEGLAVRGLRFGYPGGPLLFEDAEASVPPGVTALIGGNGVGKTTLARLLVGLNKAQAGSFFVGGGEIRPPALLDRVGIVLQNADHQLHMKTVRQELEVSLSLAPRSSENISGLLSLFALEGLAERHPQSLSGGEKQRLVIASAFAKGPDALILDEPTSGLDGRNMRRIAEALRLLAEKGACILVITHDLELMGIACARALRLPLPSGRANV</sequence>
<dbReference type="AlphaFoldDB" id="A0A9D1QZZ5"/>
<accession>A0A9D1QZZ5</accession>
<proteinExistence type="inferred from homology"/>
<dbReference type="EMBL" id="DXGI01000319">
    <property type="protein sequence ID" value="HIW79161.1"/>
    <property type="molecule type" value="Genomic_DNA"/>
</dbReference>
<dbReference type="Pfam" id="PF00005">
    <property type="entry name" value="ABC_tran"/>
    <property type="match status" value="2"/>
</dbReference>
<dbReference type="GO" id="GO:0016887">
    <property type="term" value="F:ATP hydrolysis activity"/>
    <property type="evidence" value="ECO:0007669"/>
    <property type="project" value="InterPro"/>
</dbReference>
<keyword evidence="9" id="KW-0472">Membrane</keyword>
<evidence type="ECO:0000259" key="11">
    <source>
        <dbReference type="PROSITE" id="PS50893"/>
    </source>
</evidence>
<dbReference type="GO" id="GO:0043190">
    <property type="term" value="C:ATP-binding cassette (ABC) transporter complex"/>
    <property type="evidence" value="ECO:0007669"/>
    <property type="project" value="TreeGrafter"/>
</dbReference>
<comment type="function">
    <text evidence="10">Probably part of an ABC transporter complex. Responsible for energy coupling to the transport system.</text>
</comment>
<name>A0A9D1QZZ5_9BACT</name>
<comment type="similarity">
    <text evidence="2">Belongs to the ABC transporter superfamily.</text>
</comment>
<dbReference type="GO" id="GO:0042626">
    <property type="term" value="F:ATPase-coupled transmembrane transporter activity"/>
    <property type="evidence" value="ECO:0007669"/>
    <property type="project" value="TreeGrafter"/>
</dbReference>
<evidence type="ECO:0000256" key="3">
    <source>
        <dbReference type="ARBA" id="ARBA00022448"/>
    </source>
</evidence>
<evidence type="ECO:0000256" key="9">
    <source>
        <dbReference type="ARBA" id="ARBA00023136"/>
    </source>
</evidence>
<keyword evidence="3" id="KW-0813">Transport</keyword>
<comment type="subcellular location">
    <subcellularLocation>
        <location evidence="1">Cell membrane</location>
        <topology evidence="1">Peripheral membrane protein</topology>
    </subcellularLocation>
</comment>
<keyword evidence="8" id="KW-1278">Translocase</keyword>
<evidence type="ECO:0000313" key="12">
    <source>
        <dbReference type="EMBL" id="HIW79161.1"/>
    </source>
</evidence>
<keyword evidence="7 12" id="KW-0067">ATP-binding</keyword>
<feature type="domain" description="ABC transporter" evidence="11">
    <location>
        <begin position="2"/>
        <end position="241"/>
    </location>
</feature>
<organism evidence="12 13">
    <name type="scientific">Candidatus Bilophila faecipullorum</name>
    <dbReference type="NCBI Taxonomy" id="2838482"/>
    <lineage>
        <taxon>Bacteria</taxon>
        <taxon>Pseudomonadati</taxon>
        <taxon>Thermodesulfobacteriota</taxon>
        <taxon>Desulfovibrionia</taxon>
        <taxon>Desulfovibrionales</taxon>
        <taxon>Desulfovibrionaceae</taxon>
        <taxon>Bilophila</taxon>
    </lineage>
</organism>
<dbReference type="InterPro" id="IPR003593">
    <property type="entry name" value="AAA+_ATPase"/>
</dbReference>
<dbReference type="Gene3D" id="3.40.50.300">
    <property type="entry name" value="P-loop containing nucleotide triphosphate hydrolases"/>
    <property type="match status" value="2"/>
</dbReference>